<evidence type="ECO:0008006" key="3">
    <source>
        <dbReference type="Google" id="ProtNLM"/>
    </source>
</evidence>
<evidence type="ECO:0000256" key="1">
    <source>
        <dbReference type="SAM" id="MobiDB-lite"/>
    </source>
</evidence>
<reference evidence="2" key="1">
    <citation type="journal article" date="2019" name="Sci. Rep.">
        <title>Draft genome of Tanacetum cinerariifolium, the natural source of mosquito coil.</title>
        <authorList>
            <person name="Yamashiro T."/>
            <person name="Shiraishi A."/>
            <person name="Satake H."/>
            <person name="Nakayama K."/>
        </authorList>
    </citation>
    <scope>NUCLEOTIDE SEQUENCE</scope>
</reference>
<feature type="region of interest" description="Disordered" evidence="1">
    <location>
        <begin position="330"/>
        <end position="352"/>
    </location>
</feature>
<dbReference type="EMBL" id="BKCJ010005067">
    <property type="protein sequence ID" value="GEU64701.1"/>
    <property type="molecule type" value="Genomic_DNA"/>
</dbReference>
<evidence type="ECO:0000313" key="2">
    <source>
        <dbReference type="EMBL" id="GEU64701.1"/>
    </source>
</evidence>
<protein>
    <recommendedName>
        <fullName evidence="3">Reverse transcriptase domain-containing protein</fullName>
    </recommendedName>
</protein>
<gene>
    <name evidence="2" type="ORF">Tci_036679</name>
</gene>
<proteinExistence type="predicted"/>
<accession>A0A6L2LSB3</accession>
<dbReference type="AlphaFoldDB" id="A0A6L2LSB3"/>
<organism evidence="2">
    <name type="scientific">Tanacetum cinerariifolium</name>
    <name type="common">Dalmatian daisy</name>
    <name type="synonym">Chrysanthemum cinerariifolium</name>
    <dbReference type="NCBI Taxonomy" id="118510"/>
    <lineage>
        <taxon>Eukaryota</taxon>
        <taxon>Viridiplantae</taxon>
        <taxon>Streptophyta</taxon>
        <taxon>Embryophyta</taxon>
        <taxon>Tracheophyta</taxon>
        <taxon>Spermatophyta</taxon>
        <taxon>Magnoliopsida</taxon>
        <taxon>eudicotyledons</taxon>
        <taxon>Gunneridae</taxon>
        <taxon>Pentapetalae</taxon>
        <taxon>asterids</taxon>
        <taxon>campanulids</taxon>
        <taxon>Asterales</taxon>
        <taxon>Asteraceae</taxon>
        <taxon>Asteroideae</taxon>
        <taxon>Anthemideae</taxon>
        <taxon>Anthemidinae</taxon>
        <taxon>Tanacetum</taxon>
    </lineage>
</organism>
<name>A0A6L2LSB3_TANCI</name>
<sequence length="599" mass="67577">MTLASNPPQAPQEFKYKYSVLHPARGENKGVFGLRLKMGQKRDKMLWKFKEDLFTYCIENGILQDSSKPSNDNTNVANALREPFIGHQDPSKNSSQSPPQINHHCCYEYGDPLEDIYCHQCTCELCGRGAHYGYNCPPKVPVFLVIHQPIREKTCAELLAEEQEANIDTQPFQYSVVPQPPQEEISVQFLREKRNQMDSVKTFLRKFNRISFYELPKDLSLALQNDVQNIHEELGMYINTPNWDRPIICYDDDDDDEDYAIAVTPSLSTEEPNNSLSMGDEHLDTVPATESDEFIKSSVESLVPIPSESEGIPDTMCDVSFHDNSSPLDVSKDQFEDFSDSNDESTSTDDDSFSIDNIEYVEASPPDSELVSLEMIEILIPKVRGIDDDILLTIKDDILREKLLNINLLIANIEALNDNPTPSSDFMTKSSSTSLNSLLEETNTFDYSLPELETFYFDLEEISSGSTTTRSDISLPDYEAVYDDHVKEISSGSTTTHSDSSLYDSFIFDLSINPCPPPDKSDFHVFADELSHIISLPDACVYFISLSKGAKEIFSKEEFSSFQLRVNFVKLEFVGVSLKLSLSGYRNGDVPFNKIMLGV</sequence>
<feature type="compositionally biased region" description="Acidic residues" evidence="1">
    <location>
        <begin position="336"/>
        <end position="352"/>
    </location>
</feature>
<comment type="caution">
    <text evidence="2">The sequence shown here is derived from an EMBL/GenBank/DDBJ whole genome shotgun (WGS) entry which is preliminary data.</text>
</comment>